<gene>
    <name evidence="1" type="ORF">L2E82_44844</name>
</gene>
<evidence type="ECO:0000313" key="2">
    <source>
        <dbReference type="Proteomes" id="UP001055811"/>
    </source>
</evidence>
<protein>
    <submittedName>
        <fullName evidence="1">Uncharacterized protein</fullName>
    </submittedName>
</protein>
<proteinExistence type="predicted"/>
<dbReference type="EMBL" id="CM042016">
    <property type="protein sequence ID" value="KAI3700223.1"/>
    <property type="molecule type" value="Genomic_DNA"/>
</dbReference>
<accession>A0ACB8ZRK0</accession>
<name>A0ACB8ZRK0_CICIN</name>
<reference evidence="1 2" key="2">
    <citation type="journal article" date="2022" name="Mol. Ecol. Resour.">
        <title>The genomes of chicory, endive, great burdock and yacon provide insights into Asteraceae paleo-polyploidization history and plant inulin production.</title>
        <authorList>
            <person name="Fan W."/>
            <person name="Wang S."/>
            <person name="Wang H."/>
            <person name="Wang A."/>
            <person name="Jiang F."/>
            <person name="Liu H."/>
            <person name="Zhao H."/>
            <person name="Xu D."/>
            <person name="Zhang Y."/>
        </authorList>
    </citation>
    <scope>NUCLEOTIDE SEQUENCE [LARGE SCALE GENOMIC DNA]</scope>
    <source>
        <strain evidence="2">cv. Punajuju</strain>
        <tissue evidence="1">Leaves</tissue>
    </source>
</reference>
<comment type="caution">
    <text evidence="1">The sequence shown here is derived from an EMBL/GenBank/DDBJ whole genome shotgun (WGS) entry which is preliminary data.</text>
</comment>
<reference evidence="2" key="1">
    <citation type="journal article" date="2022" name="Mol. Ecol. Resour.">
        <title>The genomes of chicory, endive, great burdock and yacon provide insights into Asteraceae palaeo-polyploidization history and plant inulin production.</title>
        <authorList>
            <person name="Fan W."/>
            <person name="Wang S."/>
            <person name="Wang H."/>
            <person name="Wang A."/>
            <person name="Jiang F."/>
            <person name="Liu H."/>
            <person name="Zhao H."/>
            <person name="Xu D."/>
            <person name="Zhang Y."/>
        </authorList>
    </citation>
    <scope>NUCLEOTIDE SEQUENCE [LARGE SCALE GENOMIC DNA]</scope>
    <source>
        <strain evidence="2">cv. Punajuju</strain>
    </source>
</reference>
<keyword evidence="2" id="KW-1185">Reference proteome</keyword>
<sequence>MPQRNFMADTWASSQGAIFESFLKASCEIIDYGWTWTKDRAPVDTFLMGLATSIRERNDYEEEDNAKEKPAVPIVQLNVIRLLAELNVQVKKVKWLTLFCHFSLKVWKRVKLQYLVYYVCESYLSKLFTIGSAESKTLPPETNTERVELLTGSITFKTLSAGFQSIAKGLTNEKLCHRLLSLCSDVGLAAVSKSGSSGADFLGPLLPAVAEIWNISTVALQAVGGPYMWNPQWASAIQRISQGTPPAHLSKHCHPLPVRDGA</sequence>
<evidence type="ECO:0000313" key="1">
    <source>
        <dbReference type="EMBL" id="KAI3700223.1"/>
    </source>
</evidence>
<organism evidence="1 2">
    <name type="scientific">Cichorium intybus</name>
    <name type="common">Chicory</name>
    <dbReference type="NCBI Taxonomy" id="13427"/>
    <lineage>
        <taxon>Eukaryota</taxon>
        <taxon>Viridiplantae</taxon>
        <taxon>Streptophyta</taxon>
        <taxon>Embryophyta</taxon>
        <taxon>Tracheophyta</taxon>
        <taxon>Spermatophyta</taxon>
        <taxon>Magnoliopsida</taxon>
        <taxon>eudicotyledons</taxon>
        <taxon>Gunneridae</taxon>
        <taxon>Pentapetalae</taxon>
        <taxon>asterids</taxon>
        <taxon>campanulids</taxon>
        <taxon>Asterales</taxon>
        <taxon>Asteraceae</taxon>
        <taxon>Cichorioideae</taxon>
        <taxon>Cichorieae</taxon>
        <taxon>Cichoriinae</taxon>
        <taxon>Cichorium</taxon>
    </lineage>
</organism>
<dbReference type="Proteomes" id="UP001055811">
    <property type="component" value="Linkage Group LG08"/>
</dbReference>